<feature type="domain" description="Peptidase M16C associated" evidence="1">
    <location>
        <begin position="464"/>
        <end position="714"/>
    </location>
</feature>
<dbReference type="PANTHER" id="PTHR43016">
    <property type="entry name" value="PRESEQUENCE PROTEASE"/>
    <property type="match status" value="1"/>
</dbReference>
<name>A0ABS4K6N5_9CLOT</name>
<sequence>MEYKIGGLYHGFNLKHEEHIEEINSVARVFEHEKSGARLLHLENDDDNKVFSIGFRTPPQDSTGVAHIIEHSVLCGSRKFPTKEPFVELIKGSLNTFLNAMTFGDKTIYPLASKNEKDFFNLMDVYLDAVFYPNIYSQPEILMQEGWHYELENKEDDLKYKGVVYNEMKGAFSSPEGVLMRKIQETLFPDNTYGFESGGDPEFIPDLSQEEFIGFHTKYYHPSNSYILLYGDLDLNDALTFINDNYLRNFDAKTIDSEIKIQKPFHQMKEIVEEYSISKEDNDKEKTFLALNFVTGKSTDPEIHLALEIIEYLLLETQGAPLKKALLDAGIGKDVYGSFDNGILQPVFSVVVKNSEENKKEEFKNIVLNTLNDLVNKGIDKKLIEACINITEFKLREADLQGFPKGLFYYITAMDSWLYDECPLMHLKYEETIKKMKTALTSNYFEELIKKYILNNSHSSLLILKPKKGLAEEKEKALEEKLIKYKESLSEESLEEIVRRTKSLIERQTTPDSEEILETIPMLSLEDIDKKVENLDILEKEEEGVKILHHETFTSKIAYISFMFDTKGIKQEYIPYISLLSNLLGKVDTKAHNYIDLSNEILINTGGIYFKSEVYGDDKEVLKYHPFLEGHCKAVVDKVPRALELVGEIISSTVFEDKKRIKEIVQMLKSRIEGRLIDRGHQVAALRLASYFSPASLYLENTSGYEYYKFLNNIEENFDENIDKVISKLYEVMKIVFSKDNLIVTVTGEEEEYNALKNSVTTVLNSVSSNVVVKEDYNFTEEPKNEGLLTPSNVQYVAKGYNFKKLGYEYSGKLLVLKTIMSLDYLWNRVRVQGGAYGGFANLVRSGNLAFVSYRDPNLKETLNAYDKVVDYIKAFNTTDREMTKYIIGTVSELDSPLTPSMKGEKAVSMYIRGISKEDRLKEREEVLQTTAEDIKAFEPLLRDVVSKNYFAVLGNDAKIKENKDLFNNLENVFK</sequence>
<evidence type="ECO:0000313" key="2">
    <source>
        <dbReference type="EMBL" id="MBP2023456.1"/>
    </source>
</evidence>
<dbReference type="SMART" id="SM01264">
    <property type="entry name" value="M16C_associated"/>
    <property type="match status" value="1"/>
</dbReference>
<accession>A0ABS4K6N5</accession>
<gene>
    <name evidence="2" type="ORF">J2Z44_003293</name>
</gene>
<dbReference type="Pfam" id="PF08367">
    <property type="entry name" value="M16C_assoc"/>
    <property type="match status" value="1"/>
</dbReference>
<dbReference type="Pfam" id="PF00675">
    <property type="entry name" value="Peptidase_M16"/>
    <property type="match status" value="1"/>
</dbReference>
<dbReference type="Proteomes" id="UP001519308">
    <property type="component" value="Unassembled WGS sequence"/>
</dbReference>
<dbReference type="EMBL" id="JAGGLL010000029">
    <property type="protein sequence ID" value="MBP2023456.1"/>
    <property type="molecule type" value="Genomic_DNA"/>
</dbReference>
<evidence type="ECO:0000259" key="1">
    <source>
        <dbReference type="SMART" id="SM01264"/>
    </source>
</evidence>
<dbReference type="InterPro" id="IPR007863">
    <property type="entry name" value="Peptidase_M16_C"/>
</dbReference>
<dbReference type="Gene3D" id="3.30.830.10">
    <property type="entry name" value="Metalloenzyme, LuxS/M16 peptidase-like"/>
    <property type="match status" value="4"/>
</dbReference>
<keyword evidence="2" id="KW-0378">Hydrolase</keyword>
<evidence type="ECO:0000313" key="3">
    <source>
        <dbReference type="Proteomes" id="UP001519308"/>
    </source>
</evidence>
<keyword evidence="3" id="KW-1185">Reference proteome</keyword>
<proteinExistence type="predicted"/>
<dbReference type="InterPro" id="IPR011765">
    <property type="entry name" value="Pept_M16_N"/>
</dbReference>
<dbReference type="SUPFAM" id="SSF63411">
    <property type="entry name" value="LuxS/MPP-like metallohydrolase"/>
    <property type="match status" value="4"/>
</dbReference>
<protein>
    <submittedName>
        <fullName evidence="2">Zn-dependent M16 (Insulinase) family peptidase</fullName>
        <ecNumber evidence="2">3.4.24.-</ecNumber>
    </submittedName>
</protein>
<dbReference type="PANTHER" id="PTHR43016:SF13">
    <property type="entry name" value="PRESEQUENCE PROTEASE, MITOCHONDRIAL"/>
    <property type="match status" value="1"/>
</dbReference>
<dbReference type="EC" id="3.4.24.-" evidence="2"/>
<dbReference type="RefSeq" id="WP_021285711.1">
    <property type="nucleotide sequence ID" value="NZ_JAGGLL010000029.1"/>
</dbReference>
<organism evidence="2 3">
    <name type="scientific">Clostridium punense</name>
    <dbReference type="NCBI Taxonomy" id="1054297"/>
    <lineage>
        <taxon>Bacteria</taxon>
        <taxon>Bacillati</taxon>
        <taxon>Bacillota</taxon>
        <taxon>Clostridia</taxon>
        <taxon>Eubacteriales</taxon>
        <taxon>Clostridiaceae</taxon>
        <taxon>Clostridium</taxon>
    </lineage>
</organism>
<dbReference type="GO" id="GO:0016787">
    <property type="term" value="F:hydrolase activity"/>
    <property type="evidence" value="ECO:0007669"/>
    <property type="project" value="UniProtKB-KW"/>
</dbReference>
<dbReference type="InterPro" id="IPR013578">
    <property type="entry name" value="Peptidase_M16C_assoc"/>
</dbReference>
<dbReference type="InterPro" id="IPR055130">
    <property type="entry name" value="PreP_C"/>
</dbReference>
<dbReference type="InterPro" id="IPR011249">
    <property type="entry name" value="Metalloenz_LuxS/M16"/>
</dbReference>
<dbReference type="Pfam" id="PF22516">
    <property type="entry name" value="PreP_C"/>
    <property type="match status" value="1"/>
</dbReference>
<comment type="caution">
    <text evidence="2">The sequence shown here is derived from an EMBL/GenBank/DDBJ whole genome shotgun (WGS) entry which is preliminary data.</text>
</comment>
<dbReference type="Pfam" id="PF05193">
    <property type="entry name" value="Peptidase_M16_C"/>
    <property type="match status" value="1"/>
</dbReference>
<reference evidence="2 3" key="1">
    <citation type="submission" date="2021-03" db="EMBL/GenBank/DDBJ databases">
        <title>Genomic Encyclopedia of Type Strains, Phase IV (KMG-IV): sequencing the most valuable type-strain genomes for metagenomic binning, comparative biology and taxonomic classification.</title>
        <authorList>
            <person name="Goeker M."/>
        </authorList>
    </citation>
    <scope>NUCLEOTIDE SEQUENCE [LARGE SCALE GENOMIC DNA]</scope>
    <source>
        <strain evidence="2 3">DSM 28650</strain>
    </source>
</reference>